<dbReference type="InterPro" id="IPR003593">
    <property type="entry name" value="AAA+_ATPase"/>
</dbReference>
<protein>
    <submittedName>
        <fullName evidence="3">General secretion pathway protein GspA</fullName>
    </submittedName>
</protein>
<dbReference type="SUPFAM" id="SSF52540">
    <property type="entry name" value="P-loop containing nucleoside triphosphate hydrolases"/>
    <property type="match status" value="1"/>
</dbReference>
<dbReference type="Pfam" id="PF01471">
    <property type="entry name" value="PG_binding_1"/>
    <property type="match status" value="1"/>
</dbReference>
<dbReference type="SUPFAM" id="SSF47090">
    <property type="entry name" value="PGBD-like"/>
    <property type="match status" value="1"/>
</dbReference>
<dbReference type="CDD" id="cd00009">
    <property type="entry name" value="AAA"/>
    <property type="match status" value="1"/>
</dbReference>
<dbReference type="SMART" id="SM00382">
    <property type="entry name" value="AAA"/>
    <property type="match status" value="1"/>
</dbReference>
<dbReference type="InterPro" id="IPR036365">
    <property type="entry name" value="PGBD-like_sf"/>
</dbReference>
<accession>A0A0Q2MA32</accession>
<dbReference type="GO" id="GO:0016887">
    <property type="term" value="F:ATP hydrolysis activity"/>
    <property type="evidence" value="ECO:0007669"/>
    <property type="project" value="InterPro"/>
</dbReference>
<evidence type="ECO:0000313" key="4">
    <source>
        <dbReference type="Proteomes" id="UP000051221"/>
    </source>
</evidence>
<evidence type="ECO:0000259" key="2">
    <source>
        <dbReference type="SMART" id="SM00382"/>
    </source>
</evidence>
<reference evidence="3 4" key="1">
    <citation type="submission" date="2015-08" db="EMBL/GenBank/DDBJ databases">
        <title>Antibacterial properties of a collection of Vibrionaceae strains.</title>
        <authorList>
            <person name="Giubergia S."/>
        </authorList>
    </citation>
    <scope>NUCLEOTIDE SEQUENCE [LARGE SCALE GENOMIC DNA]</scope>
    <source>
        <strain evidence="3 4">S0821</strain>
    </source>
</reference>
<dbReference type="Proteomes" id="UP000051221">
    <property type="component" value="Unassembled WGS sequence"/>
</dbReference>
<dbReference type="InterPro" id="IPR036366">
    <property type="entry name" value="PGBDSf"/>
</dbReference>
<keyword evidence="1" id="KW-1133">Transmembrane helix</keyword>
<dbReference type="AlphaFoldDB" id="A0A0Q2MA32"/>
<gene>
    <name evidence="3" type="ORF">AMR76_15240</name>
</gene>
<dbReference type="InParanoid" id="A0A0Q2MA32"/>
<dbReference type="InterPro" id="IPR002477">
    <property type="entry name" value="Peptidoglycan-bd-like"/>
</dbReference>
<comment type="caution">
    <text evidence="3">The sequence shown here is derived from an EMBL/GenBank/DDBJ whole genome shotgun (WGS) entry which is preliminary data.</text>
</comment>
<feature type="domain" description="AAA+ ATPase" evidence="2">
    <location>
        <begin position="42"/>
        <end position="195"/>
    </location>
</feature>
<feature type="transmembrane region" description="Helical" evidence="1">
    <location>
        <begin position="284"/>
        <end position="306"/>
    </location>
</feature>
<evidence type="ECO:0000256" key="1">
    <source>
        <dbReference type="SAM" id="Phobius"/>
    </source>
</evidence>
<evidence type="ECO:0000313" key="3">
    <source>
        <dbReference type="EMBL" id="KQH84913.1"/>
    </source>
</evidence>
<dbReference type="InterPro" id="IPR052026">
    <property type="entry name" value="ExeA_AAA_ATPase_DNA-bind"/>
</dbReference>
<dbReference type="InterPro" id="IPR049945">
    <property type="entry name" value="AAA_22"/>
</dbReference>
<dbReference type="InterPro" id="IPR027417">
    <property type="entry name" value="P-loop_NTPase"/>
</dbReference>
<name>A0A0Q2MA32_VIBFU</name>
<proteinExistence type="predicted"/>
<organism evidence="3 4">
    <name type="scientific">Vibrio furnissii</name>
    <dbReference type="NCBI Taxonomy" id="29494"/>
    <lineage>
        <taxon>Bacteria</taxon>
        <taxon>Pseudomonadati</taxon>
        <taxon>Pseudomonadota</taxon>
        <taxon>Gammaproteobacteria</taxon>
        <taxon>Vibrionales</taxon>
        <taxon>Vibrionaceae</taxon>
        <taxon>Vibrio</taxon>
    </lineage>
</organism>
<dbReference type="PANTHER" id="PTHR35894">
    <property type="entry name" value="GENERAL SECRETION PATHWAY PROTEIN A-RELATED"/>
    <property type="match status" value="1"/>
</dbReference>
<dbReference type="PANTHER" id="PTHR35894:SF1">
    <property type="entry name" value="PHOSPHORIBULOKINASE _ URIDINE KINASE FAMILY"/>
    <property type="match status" value="1"/>
</dbReference>
<sequence length="530" mass="60011">MYPEFFGLIEHPFSIVPNSRYLYLSQRHKEAMAHLQAGLGDGGGFAMLTGEVGTGKTTVAKAILAGLPAQTRAGFILNPTFSERELLEAICDEFAIKYPAQATLKQLSQVLYQFLLNEYANGIQVLLVIDEAQHLAPDVLEQLRLLTNLETESRKLLKVLLIGQPELQYKLQLPQLRQLAQRITGRYHLLPLDISETAHYIRFRLQQAGGDGHLFSARSAKWIAQQTHGIPRLINLVCDAALKSAYQAGERTLSLERVKQACTQIMSFQSTVYQPQGQARARRFPLVGVMSALLGIGLAAAIAYGMPPYLNQMIQQQWPLPAPVQASEQTVFPKTVEDALKGATDREQAMRALYAVWGYDASVIESFCQRSASSSLECEQNMGDWQRLAALNLPVVLTLNWQGLRTYAVLYRMQGEDVELLIQGQRVRIGREWIEPLWQGEYRVVWQPSFYQTLRSGMRGEVITRLDAKLSRLLGEPERHVTEYDQEVKRKVEIFQRWQHMQVDGIAGRQTLRQLDLLTQQHGPRLMEVQ</sequence>
<dbReference type="EMBL" id="LKHS01000014">
    <property type="protein sequence ID" value="KQH84913.1"/>
    <property type="molecule type" value="Genomic_DNA"/>
</dbReference>
<dbReference type="RefSeq" id="WP_055466508.1">
    <property type="nucleotide sequence ID" value="NZ_LKHS01000014.1"/>
</dbReference>
<keyword evidence="4" id="KW-1185">Reference proteome</keyword>
<dbReference type="Pfam" id="PF21327">
    <property type="entry name" value="GspA_C39-like"/>
    <property type="match status" value="1"/>
</dbReference>
<dbReference type="Gene3D" id="3.90.70.10">
    <property type="entry name" value="Cysteine proteinases"/>
    <property type="match status" value="1"/>
</dbReference>
<dbReference type="FunCoup" id="A0A0Q2MA32">
    <property type="interactions" value="62"/>
</dbReference>
<keyword evidence="1" id="KW-0812">Transmembrane</keyword>
<dbReference type="Gene3D" id="3.40.50.300">
    <property type="entry name" value="P-loop containing nucleotide triphosphate hydrolases"/>
    <property type="match status" value="1"/>
</dbReference>
<dbReference type="Pfam" id="PF13401">
    <property type="entry name" value="AAA_22"/>
    <property type="match status" value="1"/>
</dbReference>
<dbReference type="Gene3D" id="1.10.101.10">
    <property type="entry name" value="PGBD-like superfamily/PGBD"/>
    <property type="match status" value="1"/>
</dbReference>
<keyword evidence="1" id="KW-0472">Membrane</keyword>
<dbReference type="InterPro" id="IPR048809">
    <property type="entry name" value="GspA_C39-like"/>
</dbReference>